<comment type="caution">
    <text evidence="5">The sequence shown here is derived from an EMBL/GenBank/DDBJ whole genome shotgun (WGS) entry which is preliminary data.</text>
</comment>
<dbReference type="InterPro" id="IPR032179">
    <property type="entry name" value="Cry22Aa_Ig-like"/>
</dbReference>
<dbReference type="Pfam" id="PF18675">
    <property type="entry name" value="HepII_C"/>
    <property type="match status" value="1"/>
</dbReference>
<dbReference type="Gene3D" id="3.30.1920.20">
    <property type="match status" value="1"/>
</dbReference>
<dbReference type="Gene3D" id="2.60.120.260">
    <property type="entry name" value="Galactose-binding domain-like"/>
    <property type="match status" value="3"/>
</dbReference>
<dbReference type="NCBIfam" id="NF045571">
    <property type="entry name" value="HepHepsulflyase"/>
    <property type="match status" value="1"/>
</dbReference>
<dbReference type="OrthoDB" id="2482043at2"/>
<dbReference type="GO" id="GO:0016798">
    <property type="term" value="F:hydrolase activity, acting on glycosyl bonds"/>
    <property type="evidence" value="ECO:0007669"/>
    <property type="project" value="InterPro"/>
</dbReference>
<dbReference type="InterPro" id="IPR013784">
    <property type="entry name" value="Carb-bd-like_fold"/>
</dbReference>
<dbReference type="InterPro" id="IPR008979">
    <property type="entry name" value="Galactose-bd-like_sf"/>
</dbReference>
<keyword evidence="3" id="KW-0812">Transmembrane</keyword>
<dbReference type="GO" id="GO:0030313">
    <property type="term" value="C:cell envelope"/>
    <property type="evidence" value="ECO:0007669"/>
    <property type="project" value="UniProtKB-SubCell"/>
</dbReference>
<dbReference type="InterPro" id="IPR054645">
    <property type="entry name" value="HepB"/>
</dbReference>
<evidence type="ECO:0000256" key="1">
    <source>
        <dbReference type="ARBA" id="ARBA00004196"/>
    </source>
</evidence>
<dbReference type="InterPro" id="IPR054470">
    <property type="entry name" value="FIMAH_dom"/>
</dbReference>
<dbReference type="InterPro" id="IPR040925">
    <property type="entry name" value="HepII_C"/>
</dbReference>
<proteinExistence type="predicted"/>
<dbReference type="Pfam" id="PF07940">
    <property type="entry name" value="Hepar_II_III_C"/>
    <property type="match status" value="1"/>
</dbReference>
<organism evidence="5 6">
    <name type="scientific">Paenibacillus hemerocallicola</name>
    <dbReference type="NCBI Taxonomy" id="1172614"/>
    <lineage>
        <taxon>Bacteria</taxon>
        <taxon>Bacillati</taxon>
        <taxon>Bacillota</taxon>
        <taxon>Bacilli</taxon>
        <taxon>Bacillales</taxon>
        <taxon>Paenibacillaceae</taxon>
        <taxon>Paenibacillus</taxon>
    </lineage>
</organism>
<dbReference type="Pfam" id="PF22888">
    <property type="entry name" value="FIMAH"/>
    <property type="match status" value="1"/>
</dbReference>
<dbReference type="GO" id="GO:0016829">
    <property type="term" value="F:lyase activity"/>
    <property type="evidence" value="ECO:0007669"/>
    <property type="project" value="InterPro"/>
</dbReference>
<dbReference type="Gene3D" id="2.60.40.2750">
    <property type="match status" value="1"/>
</dbReference>
<keyword evidence="3" id="KW-0472">Membrane</keyword>
<dbReference type="InterPro" id="IPR013783">
    <property type="entry name" value="Ig-like_fold"/>
</dbReference>
<dbReference type="Gene3D" id="2.60.40.10">
    <property type="entry name" value="Immunoglobulins"/>
    <property type="match status" value="1"/>
</dbReference>
<dbReference type="SUPFAM" id="SSF49452">
    <property type="entry name" value="Starch-binding domain-like"/>
    <property type="match status" value="1"/>
</dbReference>
<dbReference type="EMBL" id="VDCQ01000026">
    <property type="protein sequence ID" value="TNJ64685.1"/>
    <property type="molecule type" value="Genomic_DNA"/>
</dbReference>
<gene>
    <name evidence="5" type="ORF">FE784_18755</name>
</gene>
<protein>
    <submittedName>
        <fullName evidence="5">DUF5011 domain-containing protein</fullName>
    </submittedName>
</protein>
<dbReference type="Gene3D" id="2.60.40.1080">
    <property type="match status" value="1"/>
</dbReference>
<keyword evidence="3" id="KW-1133">Transmembrane helix</keyword>
<dbReference type="InterPro" id="IPR058094">
    <property type="entry name" value="Ig-like_OmpL47-like"/>
</dbReference>
<sequence length="1778" mass="191833">MRRSIFMSTTPIINRWSVAFIRYATNYPCDNDGRKSIRGVIVLMKKLGRWLLLLALVFTMFPLYPTETRAETLPLLNGGFDSGLTGWGRLHGNADNMTVTSEIKYSGGFSLKIKDLENNASYAMISDRHPVSAGKQVTASAKLYLSGGTGSVYLYFYNAAGTMMHSVFSNKSSPQTEWTDVSITSGVPDGAVQVSVVLATSIVNVGTAYFDNVNLTASVPLANGGFESGLTGWNAAYGSQQRMTATTEAAFAGVRSLKIDDNSSASSFGMESDKFPVTPGKQYTAEARARVESGGGAVYLRFYNAANQQVDQKATSAGAAPGQWRSVTATLVAPEGAVTASVLLYSALANMGTIYFDEVSVSEISLVRGTVTDTPSGSPVAWAAAYLYDAADTGFETPLDKAVTDINGKYTFSKSMADGSYVVRAAKDGYLRGTATVQVGGTGTGIGAVSLAKDTAAVLYTVSGQVYVPGALQPLAGVNIALYDDDDLAYTTALGAAVSATDGTFTLDRTVPNGRYSARAMKAGYYTAAFPVTVRDGHYTEAFLQMPVKSNVTAQNMPKPPAAHPRLYVTPELVPQLQAKIQTPAFQPIWSKLLGLAYIPQYTGRSSGTTLQMEHYAFPAAENARYVKLFGRGNSTNQWNSITETELYARDTSGQRVKLPVLSADWSSQDRQYDGNNTIDGNLDAESRWSAEGVEEWIRYDLGAASAITDLGIAWYSGNTRTSYFDIYVSGDGQNWRLVDLGLGKQPGLLDPPPVGQSNYSASLKNAIEYNAMKYMLTGDAASGRLAIRTVLNFMDTAVYAGLDTFRPIGETIHAASVTYDWCYPLLTAEEKSAFVVKLKELAGQMSMGYPPTIGGSITGHSGENMLMKDLLAAGIAIYDEDPEMYDLSAARFFNEFVPARNFWYLSGMHHQGDSYGFGVRLMPELWAQWMFARMGHPGVFADEQRDVLYRGLYLRRPDGQLLRDGDTSWQNSNPPGMYWKYSSPIPLLAASYYKDPYLQGEFLRQHTMGSNPFVEILFADPDVPASPVDELPLTRYFGYPYGTMIARTGWEMDSPEERASDVVAEMKIGNYQYGNHQHLDMGSFQLYYKGGLAIDSGMYQGVHGAYGSEHDKHYYKRTIAHNSMLVYDPAEKFYGDWANDGGQRKLAEAVKLDDLLGKNYNNGLVVGHQYGPDPDAPAFSYMKGDLTAAYTDKVEQFKRSFLFLNLKDASHPAAMIVYDKVVSSDPNFKKYWLLHSMEEPQVNGGTTTIARTESGYSGKLVNETLLPQAGNAVIEKVGGPGREFEVFGTNYVQEPSRPAGQHTVEAGAWRIQLSPQAPAETDRFLNVMQVMDNGNASPLPVSTVESERMVGAAVSDAVVLFAKSGDRESGTVSFSVYGNEEKLQFIVTDLAAGSWSIAGGTQQARGEVTADGGVLYFTGAPGDYTLTYLGAQDLVAPSTTAHIDGKSGQGTYNDRDVTVTFSTYETLSGVDRTEYRLNGGSWSAVTDSVYLTAEGVHAFEYRSVDRAGNVEAIKQAVIGIDKTPPVLQLNGSPEMSLLAGSVYADPGARAEDNLDAGVNGRIEATGFVNTGTPGAYQITYRVADAAGNTALPITRAVHVLDPSGVAKIEFDSPVYFMASGTQRGTVVTAVYGDGRRSDVTLLAAYASSNPGVASIANGVIAAAGSGGAVITASYGGHISWAIVGAGSPVSRLFRALEELLSKYAALGELASPLHSQLDNRLKQAEDQWSKGHSMQALKHLGDFLDALSKHSDKVSPSAAERIGSGIQSLIRELPGMY</sequence>
<dbReference type="Gene3D" id="2.60.40.1120">
    <property type="entry name" value="Carboxypeptidase-like, regulatory domain"/>
    <property type="match status" value="2"/>
</dbReference>
<dbReference type="Pfam" id="PF02018">
    <property type="entry name" value="CBM_4_9"/>
    <property type="match status" value="2"/>
</dbReference>
<dbReference type="Gene3D" id="2.70.98.70">
    <property type="match status" value="1"/>
</dbReference>
<reference evidence="5 6" key="1">
    <citation type="submission" date="2019-05" db="EMBL/GenBank/DDBJ databases">
        <title>We sequenced the genome of Paenibacillus hemerocallicola KCTC 33185 for further insight into its adaptation and study the phylogeny of Paenibacillus.</title>
        <authorList>
            <person name="Narsing Rao M.P."/>
        </authorList>
    </citation>
    <scope>NUCLEOTIDE SEQUENCE [LARGE SCALE GENOMIC DNA]</scope>
    <source>
        <strain evidence="5 6">KCTC 33185</strain>
    </source>
</reference>
<evidence type="ECO:0000313" key="5">
    <source>
        <dbReference type="EMBL" id="TNJ64685.1"/>
    </source>
</evidence>
<dbReference type="Gene3D" id="1.50.10.100">
    <property type="entry name" value="Chondroitin AC/alginate lyase"/>
    <property type="match status" value="2"/>
</dbReference>
<evidence type="ECO:0000256" key="3">
    <source>
        <dbReference type="SAM" id="Phobius"/>
    </source>
</evidence>
<dbReference type="Proteomes" id="UP000307943">
    <property type="component" value="Unassembled WGS sequence"/>
</dbReference>
<dbReference type="GO" id="GO:0030246">
    <property type="term" value="F:carbohydrate binding"/>
    <property type="evidence" value="ECO:0007669"/>
    <property type="project" value="InterPro"/>
</dbReference>
<dbReference type="PROSITE" id="PS50022">
    <property type="entry name" value="FA58C_3"/>
    <property type="match status" value="1"/>
</dbReference>
<dbReference type="InterPro" id="IPR000421">
    <property type="entry name" value="FA58C"/>
</dbReference>
<name>A0A5C4T752_9BACL</name>
<dbReference type="Pfam" id="PF00754">
    <property type="entry name" value="F5_F8_type_C"/>
    <property type="match status" value="1"/>
</dbReference>
<dbReference type="InterPro" id="IPR012480">
    <property type="entry name" value="Hepar_II_III_C"/>
</dbReference>
<accession>A0A5C4T752</accession>
<dbReference type="InterPro" id="IPR003305">
    <property type="entry name" value="CenC_carb-bd"/>
</dbReference>
<evidence type="ECO:0000313" key="6">
    <source>
        <dbReference type="Proteomes" id="UP000307943"/>
    </source>
</evidence>
<feature type="domain" description="F5/8 type C" evidence="4">
    <location>
        <begin position="645"/>
        <end position="736"/>
    </location>
</feature>
<dbReference type="InterPro" id="IPR008929">
    <property type="entry name" value="Chondroitin_lyas"/>
</dbReference>
<comment type="subcellular location">
    <subcellularLocation>
        <location evidence="1">Cell envelope</location>
    </subcellularLocation>
</comment>
<dbReference type="SUPFAM" id="SSF49464">
    <property type="entry name" value="Carboxypeptidase regulatory domain-like"/>
    <property type="match status" value="1"/>
</dbReference>
<evidence type="ECO:0000259" key="4">
    <source>
        <dbReference type="PROSITE" id="PS50022"/>
    </source>
</evidence>
<dbReference type="Pfam" id="PF16403">
    <property type="entry name" value="Bact_surface_Ig-like"/>
    <property type="match status" value="1"/>
</dbReference>
<keyword evidence="6" id="KW-1185">Reference proteome</keyword>
<keyword evidence="2" id="KW-0378">Hydrolase</keyword>
<dbReference type="SUPFAM" id="SSF48230">
    <property type="entry name" value="Chondroitin AC/alginate lyase"/>
    <property type="match status" value="1"/>
</dbReference>
<dbReference type="InterPro" id="IPR008969">
    <property type="entry name" value="CarboxyPept-like_regulatory"/>
</dbReference>
<dbReference type="SUPFAM" id="SSF49785">
    <property type="entry name" value="Galactose-binding domain-like"/>
    <property type="match status" value="3"/>
</dbReference>
<evidence type="ECO:0000256" key="2">
    <source>
        <dbReference type="ARBA" id="ARBA00022801"/>
    </source>
</evidence>
<dbReference type="NCBIfam" id="NF047446">
    <property type="entry name" value="barrel_OmpL47"/>
    <property type="match status" value="1"/>
</dbReference>
<feature type="transmembrane region" description="Helical" evidence="3">
    <location>
        <begin position="47"/>
        <end position="64"/>
    </location>
</feature>